<proteinExistence type="predicted"/>
<evidence type="ECO:0000313" key="1">
    <source>
        <dbReference type="EMBL" id="PIS21898.1"/>
    </source>
</evidence>
<name>A0A2H0XCQ3_UNCKA</name>
<gene>
    <name evidence="1" type="ORF">COT51_00305</name>
</gene>
<dbReference type="AlphaFoldDB" id="A0A2H0XCQ3"/>
<dbReference type="Proteomes" id="UP000231098">
    <property type="component" value="Unassembled WGS sequence"/>
</dbReference>
<organism evidence="1 2">
    <name type="scientific">candidate division WWE3 bacterium CG08_land_8_20_14_0_20_41_15</name>
    <dbReference type="NCBI Taxonomy" id="1975086"/>
    <lineage>
        <taxon>Bacteria</taxon>
        <taxon>Katanobacteria</taxon>
    </lineage>
</organism>
<reference evidence="2" key="1">
    <citation type="submission" date="2017-09" db="EMBL/GenBank/DDBJ databases">
        <title>Depth-based differentiation of microbial function through sediment-hosted aquifers and enrichment of novel symbionts in the deep terrestrial subsurface.</title>
        <authorList>
            <person name="Probst A.J."/>
            <person name="Ladd B."/>
            <person name="Jarett J.K."/>
            <person name="Geller-Mcgrath D.E."/>
            <person name="Sieber C.M.K."/>
            <person name="Emerson J.B."/>
            <person name="Anantharaman K."/>
            <person name="Thomas B.C."/>
            <person name="Malmstrom R."/>
            <person name="Stieglmeier M."/>
            <person name="Klingl A."/>
            <person name="Woyke T."/>
            <person name="Ryan C.M."/>
            <person name="Banfield J.F."/>
        </authorList>
    </citation>
    <scope>NUCLEOTIDE SEQUENCE [LARGE SCALE GENOMIC DNA]</scope>
</reference>
<evidence type="ECO:0000313" key="2">
    <source>
        <dbReference type="Proteomes" id="UP000231098"/>
    </source>
</evidence>
<protein>
    <submittedName>
        <fullName evidence="1">Uncharacterized protein</fullName>
    </submittedName>
</protein>
<dbReference type="EMBL" id="PEYV01000005">
    <property type="protein sequence ID" value="PIS21898.1"/>
    <property type="molecule type" value="Genomic_DNA"/>
</dbReference>
<accession>A0A2H0XCQ3</accession>
<sequence length="125" mass="14317">MGRMIKTWQSYRALSNSQKVAILRAYLRFILGVTGKTVDDFSRGDVIAWREVGERQAALTCEDVRPFWEAVVKVRPWGYTDAVLDLLCQPPNLSAVCRMINEMEPPEAPSTLLARLIHRNAHEFR</sequence>
<comment type="caution">
    <text evidence="1">The sequence shown here is derived from an EMBL/GenBank/DDBJ whole genome shotgun (WGS) entry which is preliminary data.</text>
</comment>